<reference evidence="1" key="1">
    <citation type="journal article" date="2021" name="New Phytol.">
        <title>Evolutionary innovations through gain and loss of genes in the ectomycorrhizal Boletales.</title>
        <authorList>
            <person name="Wu G."/>
            <person name="Miyauchi S."/>
            <person name="Morin E."/>
            <person name="Kuo A."/>
            <person name="Drula E."/>
            <person name="Varga T."/>
            <person name="Kohler A."/>
            <person name="Feng B."/>
            <person name="Cao Y."/>
            <person name="Lipzen A."/>
            <person name="Daum C."/>
            <person name="Hundley H."/>
            <person name="Pangilinan J."/>
            <person name="Johnson J."/>
            <person name="Barry K."/>
            <person name="LaButti K."/>
            <person name="Ng V."/>
            <person name="Ahrendt S."/>
            <person name="Min B."/>
            <person name="Choi I.G."/>
            <person name="Park H."/>
            <person name="Plett J.M."/>
            <person name="Magnuson J."/>
            <person name="Spatafora J.W."/>
            <person name="Nagy L.G."/>
            <person name="Henrissat B."/>
            <person name="Grigoriev I.V."/>
            <person name="Yang Z.L."/>
            <person name="Xu J."/>
            <person name="Martin F.M."/>
        </authorList>
    </citation>
    <scope>NUCLEOTIDE SEQUENCE</scope>
    <source>
        <strain evidence="1">KUC20120723A-06</strain>
    </source>
</reference>
<sequence>MVFSTFLAVIAHQLTQPFILILAFTVYCIYQVFYQLVLWPYFLSPLRLLPGPPLGNPLQGQFPTILEEEAGVPQRRWLKKYGPVVRVVGPIGIERLIFVKAEALQQILVSDWLDFPRPDFYRHVLGLVVGYGLFTVTGNEHKMMRKTMGPAFAIPNLMAQTELCYDIIDEYVDVLNSEIDAEPSGRKVHLIHNLMTKLTLDVLCLTAFGYKSNNLRQPKGSLAEAYEELLDLQSGPNIASFCFGVSIPFVPAFMTSGFAHLFSPLFRVNAALHRGGVTAETMHRIRVIAERMLDERIAELEAAPFDDAPQTKDLMSIILQSRSAEKAEGYQSSTAEMVDHILTFLGAGHDTTASSLTWTLWLLAKDKAAQAKLREEVTALVAENSRPDYRSLKESPFLEAVIMESLRLFPPLPQTVRQAAKDTEVDGIFVPKGTLIYVPVRVFNTWEEYWGDDAEEFRPERWENLPETYNSAFSMLAFIAGPHACIGRTMAMMEMKAVLAILIARFEFDLIDPNQVAIPRAGVSMKPTDCLPLRITKITK</sequence>
<evidence type="ECO:0000313" key="2">
    <source>
        <dbReference type="Proteomes" id="UP000790709"/>
    </source>
</evidence>
<proteinExistence type="predicted"/>
<gene>
    <name evidence="1" type="ORF">BV22DRAFT_304419</name>
</gene>
<name>A0ACB8BQL3_9AGAM</name>
<dbReference type="EMBL" id="MU266371">
    <property type="protein sequence ID" value="KAH7927163.1"/>
    <property type="molecule type" value="Genomic_DNA"/>
</dbReference>
<keyword evidence="2" id="KW-1185">Reference proteome</keyword>
<accession>A0ACB8BQL3</accession>
<evidence type="ECO:0000313" key="1">
    <source>
        <dbReference type="EMBL" id="KAH7927163.1"/>
    </source>
</evidence>
<organism evidence="1 2">
    <name type="scientific">Leucogyrophana mollusca</name>
    <dbReference type="NCBI Taxonomy" id="85980"/>
    <lineage>
        <taxon>Eukaryota</taxon>
        <taxon>Fungi</taxon>
        <taxon>Dikarya</taxon>
        <taxon>Basidiomycota</taxon>
        <taxon>Agaricomycotina</taxon>
        <taxon>Agaricomycetes</taxon>
        <taxon>Agaricomycetidae</taxon>
        <taxon>Boletales</taxon>
        <taxon>Boletales incertae sedis</taxon>
        <taxon>Leucogyrophana</taxon>
    </lineage>
</organism>
<dbReference type="Proteomes" id="UP000790709">
    <property type="component" value="Unassembled WGS sequence"/>
</dbReference>
<comment type="caution">
    <text evidence="1">The sequence shown here is derived from an EMBL/GenBank/DDBJ whole genome shotgun (WGS) entry which is preliminary data.</text>
</comment>
<protein>
    <submittedName>
        <fullName evidence="1">Cytochrome P450</fullName>
    </submittedName>
</protein>